<dbReference type="Proteomes" id="UP000594638">
    <property type="component" value="Unassembled WGS sequence"/>
</dbReference>
<gene>
    <name evidence="4" type="ORF">OLEA9_A076423</name>
</gene>
<dbReference type="InterPro" id="IPR036322">
    <property type="entry name" value="WD40_repeat_dom_sf"/>
</dbReference>
<dbReference type="Pfam" id="PF23761">
    <property type="entry name" value="Beta-prop_DCAF4"/>
    <property type="match status" value="1"/>
</dbReference>
<dbReference type="InterPro" id="IPR019775">
    <property type="entry name" value="WD40_repeat_CS"/>
</dbReference>
<organism evidence="4 5">
    <name type="scientific">Olea europaea subsp. europaea</name>
    <dbReference type="NCBI Taxonomy" id="158383"/>
    <lineage>
        <taxon>Eukaryota</taxon>
        <taxon>Viridiplantae</taxon>
        <taxon>Streptophyta</taxon>
        <taxon>Embryophyta</taxon>
        <taxon>Tracheophyta</taxon>
        <taxon>Spermatophyta</taxon>
        <taxon>Magnoliopsida</taxon>
        <taxon>eudicotyledons</taxon>
        <taxon>Gunneridae</taxon>
        <taxon>Pentapetalae</taxon>
        <taxon>asterids</taxon>
        <taxon>lamiids</taxon>
        <taxon>Lamiales</taxon>
        <taxon>Oleaceae</taxon>
        <taxon>Oleeae</taxon>
        <taxon>Olea</taxon>
    </lineage>
</organism>
<dbReference type="OrthoDB" id="128867at2759"/>
<dbReference type="SMART" id="SM00320">
    <property type="entry name" value="WD40"/>
    <property type="match status" value="3"/>
</dbReference>
<keyword evidence="1 3" id="KW-0853">WD repeat</keyword>
<dbReference type="PROSITE" id="PS50082">
    <property type="entry name" value="WD_REPEATS_2"/>
    <property type="match status" value="1"/>
</dbReference>
<evidence type="ECO:0000256" key="2">
    <source>
        <dbReference type="ARBA" id="ARBA00022737"/>
    </source>
</evidence>
<name>A0A8S0UU76_OLEEU</name>
<evidence type="ECO:0000313" key="5">
    <source>
        <dbReference type="Proteomes" id="UP000594638"/>
    </source>
</evidence>
<dbReference type="PROSITE" id="PS00678">
    <property type="entry name" value="WD_REPEATS_1"/>
    <property type="match status" value="1"/>
</dbReference>
<dbReference type="PANTHER" id="PTHR44472">
    <property type="entry name" value="DDB1- AND CUL4-ASSOCIATED FACTOR 4-RELATED"/>
    <property type="match status" value="1"/>
</dbReference>
<dbReference type="PANTHER" id="PTHR44472:SF1">
    <property type="entry name" value="DDB1 AND CUL4 ASSOCIATED FACTOR 4"/>
    <property type="match status" value="1"/>
</dbReference>
<comment type="caution">
    <text evidence="4">The sequence shown here is derived from an EMBL/GenBank/DDBJ whole genome shotgun (WGS) entry which is preliminary data.</text>
</comment>
<keyword evidence="5" id="KW-1185">Reference proteome</keyword>
<dbReference type="InterPro" id="IPR001680">
    <property type="entry name" value="WD40_rpt"/>
</dbReference>
<evidence type="ECO:0000313" key="4">
    <source>
        <dbReference type="EMBL" id="CAA3022619.1"/>
    </source>
</evidence>
<evidence type="ECO:0000256" key="3">
    <source>
        <dbReference type="PROSITE-ProRule" id="PRU00221"/>
    </source>
</evidence>
<feature type="repeat" description="WD" evidence="3">
    <location>
        <begin position="392"/>
        <end position="423"/>
    </location>
</feature>
<dbReference type="SUPFAM" id="SSF50978">
    <property type="entry name" value="WD40 repeat-like"/>
    <property type="match status" value="1"/>
</dbReference>
<dbReference type="Gene3D" id="2.130.10.10">
    <property type="entry name" value="YVTN repeat-like/Quinoprotein amine dehydrogenase"/>
    <property type="match status" value="1"/>
</dbReference>
<reference evidence="4 5" key="1">
    <citation type="submission" date="2019-12" db="EMBL/GenBank/DDBJ databases">
        <authorList>
            <person name="Alioto T."/>
            <person name="Alioto T."/>
            <person name="Gomez Garrido J."/>
        </authorList>
    </citation>
    <scope>NUCLEOTIDE SEQUENCE [LARGE SCALE GENOMIC DNA]</scope>
</reference>
<evidence type="ECO:0000256" key="1">
    <source>
        <dbReference type="ARBA" id="ARBA00022574"/>
    </source>
</evidence>
<accession>A0A8S0UU76</accession>
<dbReference type="InterPro" id="IPR015943">
    <property type="entry name" value="WD40/YVTN_repeat-like_dom_sf"/>
</dbReference>
<protein>
    <submittedName>
        <fullName evidence="4">DDB1- and CUL4-associated factor 4 isoform X1</fullName>
    </submittedName>
</protein>
<dbReference type="InterPro" id="IPR052254">
    <property type="entry name" value="CUL4-DDB1_E3_ligase_receptor"/>
</dbReference>
<dbReference type="Gramene" id="OE9A076423T2">
    <property type="protein sequence ID" value="OE9A076423C2"/>
    <property type="gene ID" value="OE9A076423"/>
</dbReference>
<keyword evidence="2" id="KW-0677">Repeat</keyword>
<dbReference type="EMBL" id="CACTIH010009073">
    <property type="protein sequence ID" value="CAA3022619.1"/>
    <property type="molecule type" value="Genomic_DNA"/>
</dbReference>
<proteinExistence type="predicted"/>
<sequence length="498" mass="56043">MPKEIPGFYYDAEKNRYFPYKGPIPGSSRKPPPFNLSSKSKKIDGVCKCMKLRRDKLLQAREVCGNVISSTKGKLNFQMEYQKRQASHPLIWKYHETDRMGNSALEHVDVNVTSSHGIIKREILLTGGSNDSLNIVQVGKVGHEFDPPQSYMADCVWPLNIGQGAEHRDLSRHIWSSDTAMTYMPSNISCIKMLKRPSFPIDDTASKHILITTLGSDRSGGLVYLLDLSKPLDFNLNFPIHREGFREVASFKQTLWGADCDSNGRLAVIGTNTGAALLNMETGRTTWMYRCKSDMLSIQIDHTGNLILCGLRNGAIVTVDARQKQLKRNTHTSPSISMPSSVCCLASLKLYDQYFLASSMDGSIKLYDHRLTQRGPIQSYDGNVNSHSRLELGVDPSEKFVLSGGEDCYLRLWNIPSGKMLFEDRFMDSVPSAVCWPRIDGNISFLTIELSYFMFYTNFLLGLLGEEKGMQNYRYSGKDHSSGAWLGSYDGIFYSSWL</sequence>
<dbReference type="AlphaFoldDB" id="A0A8S0UU76"/>